<accession>A0A178MKU5</accession>
<feature type="transmembrane region" description="Helical" evidence="1">
    <location>
        <begin position="44"/>
        <end position="68"/>
    </location>
</feature>
<evidence type="ECO:0000313" key="2">
    <source>
        <dbReference type="EMBL" id="OAN49310.1"/>
    </source>
</evidence>
<proteinExistence type="predicted"/>
<reference evidence="2 3" key="1">
    <citation type="submission" date="2016-04" db="EMBL/GenBank/DDBJ databases">
        <title>Draft genome sequence of freshwater magnetotactic bacteria Magnetospirillum marisnigri SP-1 and Magnetospirillum moscoviense BB-1.</title>
        <authorList>
            <person name="Koziaeva V."/>
            <person name="Dziuba M.V."/>
            <person name="Ivanov T.M."/>
            <person name="Kuznetsov B."/>
            <person name="Grouzdev D.S."/>
        </authorList>
    </citation>
    <scope>NUCLEOTIDE SEQUENCE [LARGE SCALE GENOMIC DNA]</scope>
    <source>
        <strain evidence="2 3">SP-1</strain>
    </source>
</reference>
<keyword evidence="1" id="KW-0812">Transmembrane</keyword>
<dbReference type="Proteomes" id="UP000078428">
    <property type="component" value="Unassembled WGS sequence"/>
</dbReference>
<organism evidence="2 3">
    <name type="scientific">Paramagnetospirillum marisnigri</name>
    <dbReference type="NCBI Taxonomy" id="1285242"/>
    <lineage>
        <taxon>Bacteria</taxon>
        <taxon>Pseudomonadati</taxon>
        <taxon>Pseudomonadota</taxon>
        <taxon>Alphaproteobacteria</taxon>
        <taxon>Rhodospirillales</taxon>
        <taxon>Magnetospirillaceae</taxon>
        <taxon>Paramagnetospirillum</taxon>
    </lineage>
</organism>
<dbReference type="InterPro" id="IPR009560">
    <property type="entry name" value="DUF1176"/>
</dbReference>
<keyword evidence="1" id="KW-0472">Membrane</keyword>
<comment type="caution">
    <text evidence="2">The sequence shown here is derived from an EMBL/GenBank/DDBJ whole genome shotgun (WGS) entry which is preliminary data.</text>
</comment>
<evidence type="ECO:0008006" key="4">
    <source>
        <dbReference type="Google" id="ProtNLM"/>
    </source>
</evidence>
<dbReference type="STRING" id="1285242.A6A04_04130"/>
<keyword evidence="1" id="KW-1133">Transmembrane helix</keyword>
<name>A0A178MKU5_9PROT</name>
<protein>
    <recommendedName>
        <fullName evidence="4">DUF1176 domain-containing protein</fullName>
    </recommendedName>
</protein>
<evidence type="ECO:0000313" key="3">
    <source>
        <dbReference type="Proteomes" id="UP000078428"/>
    </source>
</evidence>
<dbReference type="AlphaFoldDB" id="A0A178MKU5"/>
<gene>
    <name evidence="2" type="ORF">A6A04_04130</name>
</gene>
<evidence type="ECO:0000256" key="1">
    <source>
        <dbReference type="SAM" id="Phobius"/>
    </source>
</evidence>
<dbReference type="EMBL" id="LWQT01000066">
    <property type="protein sequence ID" value="OAN49310.1"/>
    <property type="molecule type" value="Genomic_DNA"/>
</dbReference>
<sequence>MMAVALGQGLAICHDVVINKQGDQSLVGGKPGEGAVFTVRIRDMIWLGLCRAGIALVVAAQVMAAWAAMAAPRSVPAYAEIKDWMVACDNTRSCEAQGSSDENPGLSMIIRRNAGPEGSLEITLASESEIEPSSLMLDGGPFNTAASWAIRRDERSTMLLASGQQAAAVLKALRNGIVLSSGPRKDRSAPALSLRGLAAVLMLMDDVQGRVGGEGALALPGPAPADQVPPAPALPMVVAAAMAPTLSPQAARSLIGAIRVAKASDMTAAECEPEADVGTPHDRDRAMLLSPGEALVLLECFRGPYQSASLAFRGPTDRPTQAERLTLPLPLEAAPMDMFFSADYDPTTHIFAMKANGRGLGDCGRSASWVFDGRRFQLAAYAKQGRCGGIVSWPVLWRSANVPVRP</sequence>
<keyword evidence="3" id="KW-1185">Reference proteome</keyword>
<dbReference type="Pfam" id="PF06674">
    <property type="entry name" value="DUF1176"/>
    <property type="match status" value="1"/>
</dbReference>